<dbReference type="GeneID" id="136085905"/>
<keyword evidence="2" id="KW-1185">Reference proteome</keyword>
<organism evidence="2 3">
    <name type="scientific">Hydra vulgaris</name>
    <name type="common">Hydra</name>
    <name type="synonym">Hydra attenuata</name>
    <dbReference type="NCBI Taxonomy" id="6087"/>
    <lineage>
        <taxon>Eukaryota</taxon>
        <taxon>Metazoa</taxon>
        <taxon>Cnidaria</taxon>
        <taxon>Hydrozoa</taxon>
        <taxon>Hydroidolina</taxon>
        <taxon>Anthoathecata</taxon>
        <taxon>Aplanulata</taxon>
        <taxon>Hydridae</taxon>
        <taxon>Hydra</taxon>
    </lineage>
</organism>
<evidence type="ECO:0000313" key="2">
    <source>
        <dbReference type="Proteomes" id="UP001652625"/>
    </source>
</evidence>
<evidence type="ECO:0000256" key="1">
    <source>
        <dbReference type="SAM" id="MobiDB-lite"/>
    </source>
</evidence>
<dbReference type="RefSeq" id="XP_065663826.1">
    <property type="nucleotide sequence ID" value="XM_065807754.1"/>
</dbReference>
<name>A0ABM4CPP6_HYDVU</name>
<accession>A0ABM4CPP6</accession>
<gene>
    <name evidence="3" type="primary">LOC136085905</name>
</gene>
<proteinExistence type="predicted"/>
<feature type="region of interest" description="Disordered" evidence="1">
    <location>
        <begin position="106"/>
        <end position="128"/>
    </location>
</feature>
<dbReference type="Gene3D" id="3.10.20.10">
    <property type="match status" value="1"/>
</dbReference>
<evidence type="ECO:0000313" key="3">
    <source>
        <dbReference type="RefSeq" id="XP_065663826.1"/>
    </source>
</evidence>
<dbReference type="Proteomes" id="UP001652625">
    <property type="component" value="Chromosome 10"/>
</dbReference>
<sequence>MDNSVLLIHVYNQDRSKKKLIPYKPEQGVDELLSTVCRKFDIGADSSLKFVLDSDGCEIDPNDFPIVSRSDMSVVILKPSKCWKEKVQECQSITKDTLLSRTNVSNEGSNISQVTTPTTPSSEASNRDITGINENTPTSSASGILSNQMSLESFLLQHTKTKHHMIKLKTGTYGISERQAITYVTAAKVIDCYGNYPPKDKMKMVSIFLAGITGLKPEDFFEPKSHKGFLAKCIENARAKLSSNEKRWTWTPKEERGKARQTLQQSTAPLSDALSRNSLITTVLQNDEFIFTGCCRELEECEFCEGITGDDLKIEMIKLATLSVSVFGEDLLLSAKKTFCYRRKKIEECHPSYLECVHQIPCYLSMPQMLLQDFRRMYPDAADRFVVCMENLISSVLLYCSKSTVEYLQKCNTEGMIGGSNGKTIATVKALLYLLPMTGKKRLTAKESFDLLIAYGTPGTGNSIDVPQNLAHPKLYLEYSLNDEDKITGRIVCDGNVCLAGCSMVECLDYMFKLFWIFNLEYPSGLEMFFKFLQFIIYKLTFGKERMVGTINSVARLFQL</sequence>
<reference evidence="3" key="1">
    <citation type="submission" date="2025-08" db="UniProtKB">
        <authorList>
            <consortium name="RefSeq"/>
        </authorList>
    </citation>
    <scope>IDENTIFICATION</scope>
</reference>
<protein>
    <submittedName>
        <fullName evidence="3">Uncharacterized protein LOC136085905</fullName>
    </submittedName>
</protein>